<keyword evidence="1" id="KW-0645">Protease</keyword>
<accession>A0ACC1WU80</accession>
<organism evidence="1 2">
    <name type="scientific">Melia azedarach</name>
    <name type="common">Chinaberry tree</name>
    <dbReference type="NCBI Taxonomy" id="155640"/>
    <lineage>
        <taxon>Eukaryota</taxon>
        <taxon>Viridiplantae</taxon>
        <taxon>Streptophyta</taxon>
        <taxon>Embryophyta</taxon>
        <taxon>Tracheophyta</taxon>
        <taxon>Spermatophyta</taxon>
        <taxon>Magnoliopsida</taxon>
        <taxon>eudicotyledons</taxon>
        <taxon>Gunneridae</taxon>
        <taxon>Pentapetalae</taxon>
        <taxon>rosids</taxon>
        <taxon>malvids</taxon>
        <taxon>Sapindales</taxon>
        <taxon>Meliaceae</taxon>
        <taxon>Melia</taxon>
    </lineage>
</organism>
<protein>
    <submittedName>
        <fullName evidence="1">Cysteine Protease</fullName>
    </submittedName>
</protein>
<sequence>MHPVSVCIEGGGQDFQNYRSGVFNGQCGTQCDHAVTLIGYGTSEDGMKYWLIKNSWGETWGENGYMRIQRDAGVSGGLCGIATRSSYPPLT</sequence>
<comment type="caution">
    <text evidence="1">The sequence shown here is derived from an EMBL/GenBank/DDBJ whole genome shotgun (WGS) entry which is preliminary data.</text>
</comment>
<name>A0ACC1WU80_MELAZ</name>
<evidence type="ECO:0000313" key="1">
    <source>
        <dbReference type="EMBL" id="KAJ4702622.1"/>
    </source>
</evidence>
<keyword evidence="2" id="KW-1185">Reference proteome</keyword>
<evidence type="ECO:0000313" key="2">
    <source>
        <dbReference type="Proteomes" id="UP001164539"/>
    </source>
</evidence>
<dbReference type="EMBL" id="CM051406">
    <property type="protein sequence ID" value="KAJ4702622.1"/>
    <property type="molecule type" value="Genomic_DNA"/>
</dbReference>
<dbReference type="Proteomes" id="UP001164539">
    <property type="component" value="Chromosome 13"/>
</dbReference>
<proteinExistence type="predicted"/>
<keyword evidence="1" id="KW-0378">Hydrolase</keyword>
<gene>
    <name evidence="1" type="ORF">OWV82_022643</name>
</gene>
<reference evidence="1 2" key="1">
    <citation type="journal article" date="2023" name="Science">
        <title>Complex scaffold remodeling in plant triterpene biosynthesis.</title>
        <authorList>
            <person name="De La Pena R."/>
            <person name="Hodgson H."/>
            <person name="Liu J.C."/>
            <person name="Stephenson M.J."/>
            <person name="Martin A.C."/>
            <person name="Owen C."/>
            <person name="Harkess A."/>
            <person name="Leebens-Mack J."/>
            <person name="Jimenez L.E."/>
            <person name="Osbourn A."/>
            <person name="Sattely E.S."/>
        </authorList>
    </citation>
    <scope>NUCLEOTIDE SEQUENCE [LARGE SCALE GENOMIC DNA]</scope>
    <source>
        <strain evidence="2">cv. JPN11</strain>
        <tissue evidence="1">Leaf</tissue>
    </source>
</reference>